<proteinExistence type="predicted"/>
<gene>
    <name evidence="2" type="ORF">SAMN05660477_01279</name>
</gene>
<dbReference type="OrthoDB" id="9812454at2"/>
<keyword evidence="3" id="KW-1185">Reference proteome</keyword>
<dbReference type="Pfam" id="PF14121">
    <property type="entry name" value="Porin_10"/>
    <property type="match status" value="1"/>
</dbReference>
<reference evidence="2 3" key="1">
    <citation type="submission" date="2017-02" db="EMBL/GenBank/DDBJ databases">
        <authorList>
            <person name="Peterson S.W."/>
        </authorList>
    </citation>
    <scope>NUCLEOTIDE SEQUENCE [LARGE SCALE GENOMIC DNA]</scope>
    <source>
        <strain evidence="2 3">DSM 22323</strain>
    </source>
</reference>
<feature type="chain" id="PRO_5012029847" evidence="1">
    <location>
        <begin position="18"/>
        <end position="638"/>
    </location>
</feature>
<name>A0A1T5ECK3_9FLAO</name>
<dbReference type="EMBL" id="FUYZ01000003">
    <property type="protein sequence ID" value="SKB81530.1"/>
    <property type="molecule type" value="Genomic_DNA"/>
</dbReference>
<dbReference type="Proteomes" id="UP000191112">
    <property type="component" value="Unassembled WGS sequence"/>
</dbReference>
<evidence type="ECO:0000256" key="1">
    <source>
        <dbReference type="SAM" id="SignalP"/>
    </source>
</evidence>
<keyword evidence="1" id="KW-0732">Signal</keyword>
<organism evidence="2 3">
    <name type="scientific">Soonwooa buanensis</name>
    <dbReference type="NCBI Taxonomy" id="619805"/>
    <lineage>
        <taxon>Bacteria</taxon>
        <taxon>Pseudomonadati</taxon>
        <taxon>Bacteroidota</taxon>
        <taxon>Flavobacteriia</taxon>
        <taxon>Flavobacteriales</taxon>
        <taxon>Weeksellaceae</taxon>
        <taxon>Chryseobacterium group</taxon>
        <taxon>Soonwooa</taxon>
    </lineage>
</organism>
<protein>
    <submittedName>
        <fullName evidence="2">Putative porin</fullName>
    </submittedName>
</protein>
<evidence type="ECO:0000313" key="2">
    <source>
        <dbReference type="EMBL" id="SKB81530.1"/>
    </source>
</evidence>
<dbReference type="SUPFAM" id="SSF56935">
    <property type="entry name" value="Porins"/>
    <property type="match status" value="1"/>
</dbReference>
<dbReference type="AlphaFoldDB" id="A0A1T5ECK3"/>
<feature type="signal peptide" evidence="1">
    <location>
        <begin position="1"/>
        <end position="17"/>
    </location>
</feature>
<accession>A0A1T5ECK3</accession>
<dbReference type="InterPro" id="IPR025631">
    <property type="entry name" value="Porin_10"/>
</dbReference>
<dbReference type="RefSeq" id="WP_079666543.1">
    <property type="nucleotide sequence ID" value="NZ_FUYZ01000003.1"/>
</dbReference>
<evidence type="ECO:0000313" key="3">
    <source>
        <dbReference type="Proteomes" id="UP000191112"/>
    </source>
</evidence>
<sequence length="638" mass="73724">MKYILLILLFGVQLLSAQIVTTKDETRKSEDTLVVVSGKSDSLEIFKPTINDYLYQTQFSQKKLFDTSFSISRSYEFTQFNNRDNFGKIQFSNIGSGFQPLIFETNKEQNLSVLPTNKSFFILGADDIKYYDVKTPTATFIYHNSMKNGAALQSTYTQNVGKNFNFAIEYMGLRSQGLYRNSLAASNNTIFSGHYISKNKKYEAFAHYIHQNVNNEENGGIADLSVFLSGDSRFKNRQNLETNLEGVTSRLYYRRYYFSHEFAPLDSEKYPFKLRHTISHQGNKYYFNQTVADDFFSKNVIKGYSLNSKKYSDNLSNTFSLVWDKENFKLDAGVRHQNITFGNLYPSDSLGIPGKLKENRFGALGNLQIKLWNRFQLKSYLEFSNGNTFGTFLKTTNLVEFEPFKDYFVDAHFNFQSATPSFNNILNSSNYASYNYYLSDPKNQSVTELGAKLRLKWFDANVYLNLVRVDNYAYFNNQGQSLQASDALNITQVGGEATLRYGKFNLNGRLHFQNAISGKDYYPMPSFIGRANLFYQTKAFKDAAEIQAGIKMYYFTKFASRDYSPILNEFMLPNDKAYSIGGQPIADAYFNLKVKRMFFYIEAQHFNTTFLQNKSYTAPYFPIYDFRLNLGIVWYLFS</sequence>
<dbReference type="STRING" id="619805.SAMN05660477_01279"/>